<dbReference type="InterPro" id="IPR027980">
    <property type="entry name" value="RACo_C"/>
</dbReference>
<dbReference type="Proteomes" id="UP000016587">
    <property type="component" value="Chromosome"/>
</dbReference>
<dbReference type="eggNOG" id="COG2871">
    <property type="taxonomic scope" value="Bacteria"/>
</dbReference>
<dbReference type="Pfam" id="PF17651">
    <property type="entry name" value="Raco_middle"/>
    <property type="match status" value="1"/>
</dbReference>
<dbReference type="Gene3D" id="3.30.420.480">
    <property type="entry name" value="Domain of unknown function (DUF4445)"/>
    <property type="match status" value="1"/>
</dbReference>
<gene>
    <name evidence="3" type="ORF">DGI_3071</name>
</gene>
<dbReference type="Pfam" id="PF14574">
    <property type="entry name" value="RACo_C_ter"/>
    <property type="match status" value="1"/>
</dbReference>
<organism evidence="3 4">
    <name type="scientific">Megalodesulfovibrio gigas (strain ATCC 19364 / DSM 1382 / NCIMB 9332 / VKM B-1759)</name>
    <name type="common">Desulfovibrio gigas</name>
    <dbReference type="NCBI Taxonomy" id="1121448"/>
    <lineage>
        <taxon>Bacteria</taxon>
        <taxon>Pseudomonadati</taxon>
        <taxon>Thermodesulfobacteriota</taxon>
        <taxon>Desulfovibrionia</taxon>
        <taxon>Desulfovibrionales</taxon>
        <taxon>Desulfovibrionaceae</taxon>
        <taxon>Megalodesulfovibrio</taxon>
    </lineage>
</organism>
<evidence type="ECO:0000313" key="4">
    <source>
        <dbReference type="Proteomes" id="UP000016587"/>
    </source>
</evidence>
<dbReference type="HOGENOM" id="CLU_019091_1_0_7"/>
<protein>
    <submittedName>
        <fullName evidence="3">Putative ferredoxin</fullName>
    </submittedName>
</protein>
<dbReference type="InterPro" id="IPR042259">
    <property type="entry name" value="Raco-like_middle_sf"/>
</dbReference>
<dbReference type="GO" id="GO:0051536">
    <property type="term" value="F:iron-sulfur cluster binding"/>
    <property type="evidence" value="ECO:0007669"/>
    <property type="project" value="InterPro"/>
</dbReference>
<sequence>MDPMDPMAIRQDTLLARLFHQEDGPPRSLCNGLGRCGRCRVRFRTNPPAPVPAETQVFSDKELADGWRLACRHPDSPASIRDLDIPKALDVGEAVWNVSPAASEPVPCCLALDLGTTTLDWRLVTDGRVLAHGRSLNPQGVMGAEVMSRLACAADSRCAARLRHLPREFLQALIREAALRGLAPDRACVAGNTVMTSLLLGRDTAGLAAAPYRLEHPGGCEERLPGLPPVYIPPLAGPFLGADLTAGLAWLVRIRRTAFPFLLMDLGTNGECILALDEHNFLATSVAMGPALEGVGLSCGRLAGPDVATAVRLTPRGLRWLDWQGRALEHPEALSGTGALGLVHVLLQTGVLTEDGHFAKDARHPLAERLLEDVCVLRGEPVFCLDEFGSVRLTATDIEQLLKVKAACNAATTVLLQDAGLTWADLAAVCLAGALGRHLEPGVLEGTGWLPATVMQRPGVVQAVGNSSLEGAALLCEDAAAREWIQAASARIQVRNLAELPTFQQLFLERMTFRHVFRHR</sequence>
<dbReference type="SUPFAM" id="SSF54292">
    <property type="entry name" value="2Fe-2S ferredoxin-like"/>
    <property type="match status" value="1"/>
</dbReference>
<dbReference type="InterPro" id="IPR052911">
    <property type="entry name" value="Corrinoid_activation_enz"/>
</dbReference>
<dbReference type="InterPro" id="IPR041414">
    <property type="entry name" value="Raco-like_middle"/>
</dbReference>
<accession>T2GF39</accession>
<dbReference type="InterPro" id="IPR012675">
    <property type="entry name" value="Beta-grasp_dom_sf"/>
</dbReference>
<dbReference type="PANTHER" id="PTHR42895">
    <property type="entry name" value="IRON-SULFUR CLUSTER-BINDING PROTEIN-RELATED"/>
    <property type="match status" value="1"/>
</dbReference>
<dbReference type="PANTHER" id="PTHR42895:SF2">
    <property type="entry name" value="IRON-SULFUR CLUSTER PROTEIN"/>
    <property type="match status" value="1"/>
</dbReference>
<proteinExistence type="predicted"/>
<dbReference type="KEGG" id="dgg:DGI_3071"/>
<reference evidence="3 4" key="1">
    <citation type="journal article" date="2013" name="J. Bacteriol.">
        <title>Roles of HynAB and Ech, the only two hydrogenases found in the model sulfate reducer Desulfovibrio gigas.</title>
        <authorList>
            <person name="Morais-Silva F.O."/>
            <person name="Santos C.I."/>
            <person name="Rodrigues R."/>
            <person name="Pereira I.A."/>
            <person name="Rodrigues-Pousada C."/>
        </authorList>
    </citation>
    <scope>NUCLEOTIDE SEQUENCE [LARGE SCALE GENOMIC DNA]</scope>
    <source>
        <strain evidence="4">ATCC 19364 / DSM 1382 / NCIMB 9332 / VKM B-1759</strain>
    </source>
</reference>
<evidence type="ECO:0000259" key="1">
    <source>
        <dbReference type="Pfam" id="PF14574"/>
    </source>
</evidence>
<dbReference type="PATRIC" id="fig|1121448.10.peg.3031"/>
<reference evidence="4" key="2">
    <citation type="submission" date="2013-07" db="EMBL/GenBank/DDBJ databases">
        <authorList>
            <person name="Morais-Silva F.O."/>
            <person name="Rezende A.M."/>
            <person name="Pimentel C."/>
            <person name="Resende D.M."/>
            <person name="Santos C.I."/>
            <person name="Clemente C."/>
            <person name="de Oliveira L.M."/>
            <person name="da Silva S.M."/>
            <person name="Costa D.A."/>
            <person name="Varela-Raposo A."/>
            <person name="Horacio E.C.A."/>
            <person name="Matos M."/>
            <person name="Flores O."/>
            <person name="Ruiz J.C."/>
            <person name="Rodrigues-Pousada C."/>
        </authorList>
    </citation>
    <scope>NUCLEOTIDE SEQUENCE [LARGE SCALE GENOMIC DNA]</scope>
    <source>
        <strain evidence="4">ATCC 19364 / DSM 1382 / NCIMB 9332 / VKM B-1759</strain>
    </source>
</reference>
<dbReference type="STRING" id="1121448.DGI_3071"/>
<dbReference type="Gene3D" id="3.10.20.30">
    <property type="match status" value="1"/>
</dbReference>
<dbReference type="InterPro" id="IPR036010">
    <property type="entry name" value="2Fe-2S_ferredoxin-like_sf"/>
</dbReference>
<evidence type="ECO:0000259" key="2">
    <source>
        <dbReference type="Pfam" id="PF17651"/>
    </source>
</evidence>
<feature type="domain" description="RACo-like middle region" evidence="2">
    <location>
        <begin position="109"/>
        <end position="249"/>
    </location>
</feature>
<dbReference type="eggNOG" id="COG3894">
    <property type="taxonomic scope" value="Bacteria"/>
</dbReference>
<dbReference type="AlphaFoldDB" id="T2GF39"/>
<dbReference type="RefSeq" id="WP_021761864.1">
    <property type="nucleotide sequence ID" value="NC_022444.1"/>
</dbReference>
<dbReference type="OrthoDB" id="9810588at2"/>
<evidence type="ECO:0000313" key="3">
    <source>
        <dbReference type="EMBL" id="AGW14789.1"/>
    </source>
</evidence>
<keyword evidence="4" id="KW-1185">Reference proteome</keyword>
<feature type="domain" description="RACo C-terminal" evidence="1">
    <location>
        <begin position="262"/>
        <end position="515"/>
    </location>
</feature>
<name>T2GF39_MEGG1</name>
<dbReference type="EMBL" id="CP006585">
    <property type="protein sequence ID" value="AGW14789.1"/>
    <property type="molecule type" value="Genomic_DNA"/>
</dbReference>